<reference evidence="1" key="1">
    <citation type="submission" date="2014-09" db="EMBL/GenBank/DDBJ databases">
        <authorList>
            <person name="Magalhaes I.L.F."/>
            <person name="Oliveira U."/>
            <person name="Santos F.R."/>
            <person name="Vidigal T.H.D.A."/>
            <person name="Brescovit A.D."/>
            <person name="Santos A.J."/>
        </authorList>
    </citation>
    <scope>NUCLEOTIDE SEQUENCE</scope>
    <source>
        <tissue evidence="1">Shoot tissue taken approximately 20 cm above the soil surface</tissue>
    </source>
</reference>
<organism evidence="1">
    <name type="scientific">Arundo donax</name>
    <name type="common">Giant reed</name>
    <name type="synonym">Donax arundinaceus</name>
    <dbReference type="NCBI Taxonomy" id="35708"/>
    <lineage>
        <taxon>Eukaryota</taxon>
        <taxon>Viridiplantae</taxon>
        <taxon>Streptophyta</taxon>
        <taxon>Embryophyta</taxon>
        <taxon>Tracheophyta</taxon>
        <taxon>Spermatophyta</taxon>
        <taxon>Magnoliopsida</taxon>
        <taxon>Liliopsida</taxon>
        <taxon>Poales</taxon>
        <taxon>Poaceae</taxon>
        <taxon>PACMAD clade</taxon>
        <taxon>Arundinoideae</taxon>
        <taxon>Arundineae</taxon>
        <taxon>Arundo</taxon>
    </lineage>
</organism>
<protein>
    <submittedName>
        <fullName evidence="1">Uncharacterized protein</fullName>
    </submittedName>
</protein>
<name>A0A0A9AXR9_ARUDO</name>
<proteinExistence type="predicted"/>
<reference evidence="1" key="2">
    <citation type="journal article" date="2015" name="Data Brief">
        <title>Shoot transcriptome of the giant reed, Arundo donax.</title>
        <authorList>
            <person name="Barrero R.A."/>
            <person name="Guerrero F.D."/>
            <person name="Moolhuijzen P."/>
            <person name="Goolsby J.A."/>
            <person name="Tidwell J."/>
            <person name="Bellgard S.E."/>
            <person name="Bellgard M.I."/>
        </authorList>
    </citation>
    <scope>NUCLEOTIDE SEQUENCE</scope>
    <source>
        <tissue evidence="1">Shoot tissue taken approximately 20 cm above the soil surface</tissue>
    </source>
</reference>
<sequence length="9" mass="951">MTVGCRLDG</sequence>
<evidence type="ECO:0000313" key="1">
    <source>
        <dbReference type="EMBL" id="JAD56534.1"/>
    </source>
</evidence>
<accession>A0A0A9AXR9</accession>
<dbReference type="EMBL" id="GBRH01241361">
    <property type="protein sequence ID" value="JAD56534.1"/>
    <property type="molecule type" value="Transcribed_RNA"/>
</dbReference>